<dbReference type="Proteomes" id="UP001144396">
    <property type="component" value="Unassembled WGS sequence"/>
</dbReference>
<dbReference type="EMBL" id="BSDP01000001">
    <property type="protein sequence ID" value="GLI27263.1"/>
    <property type="molecule type" value="Genomic_DNA"/>
</dbReference>
<dbReference type="RefSeq" id="WP_281883653.1">
    <property type="nucleotide sequence ID" value="NZ_BSDP01000001.1"/>
</dbReference>
<accession>A0A9W6D0K7</accession>
<name>A0A9W6D0K7_9MICO</name>
<reference evidence="1" key="1">
    <citation type="submission" date="2022-12" db="EMBL/GenBank/DDBJ databases">
        <title>Reference genome sequencing for broad-spectrum identification of bacterial and archaeal isolates by mass spectrometry.</title>
        <authorList>
            <person name="Sekiguchi Y."/>
            <person name="Tourlousse D.M."/>
        </authorList>
    </citation>
    <scope>NUCLEOTIDE SEQUENCE</scope>
    <source>
        <strain evidence="1">14</strain>
    </source>
</reference>
<protein>
    <submittedName>
        <fullName evidence="1">Uncharacterized protein</fullName>
    </submittedName>
</protein>
<organism evidence="1 2">
    <name type="scientific">Agromyces rhizosphaerae</name>
    <dbReference type="NCBI Taxonomy" id="88374"/>
    <lineage>
        <taxon>Bacteria</taxon>
        <taxon>Bacillati</taxon>
        <taxon>Actinomycetota</taxon>
        <taxon>Actinomycetes</taxon>
        <taxon>Micrococcales</taxon>
        <taxon>Microbacteriaceae</taxon>
        <taxon>Agromyces</taxon>
    </lineage>
</organism>
<comment type="caution">
    <text evidence="1">The sequence shown here is derived from an EMBL/GenBank/DDBJ whole genome shotgun (WGS) entry which is preliminary data.</text>
</comment>
<sequence>MTEYEGLPPAAPAFAAHFTDPIYDDPAGEFAPFGTDEGWDLLAEWAERRGELDTGTTLADLAEQSGFADIVAELDAEARPGIPEPGGPIDAATIVVGAGFTVLRLTGNIDEAGRRQTLRALEVLIHEYGSRRELLRQREDLESWAG</sequence>
<evidence type="ECO:0000313" key="1">
    <source>
        <dbReference type="EMBL" id="GLI27263.1"/>
    </source>
</evidence>
<gene>
    <name evidence="1" type="ORF">ARHIZOSPH14_15050</name>
</gene>
<keyword evidence="2" id="KW-1185">Reference proteome</keyword>
<evidence type="ECO:0000313" key="2">
    <source>
        <dbReference type="Proteomes" id="UP001144396"/>
    </source>
</evidence>
<proteinExistence type="predicted"/>
<dbReference type="AlphaFoldDB" id="A0A9W6D0K7"/>